<dbReference type="InterPro" id="IPR010399">
    <property type="entry name" value="Tify_dom"/>
</dbReference>
<comment type="subcellular location">
    <subcellularLocation>
        <location evidence="1 10">Nucleus</location>
    </subcellularLocation>
</comment>
<dbReference type="InParanoid" id="A0A2G5EKI8"/>
<dbReference type="Pfam" id="PF06200">
    <property type="entry name" value="tify"/>
    <property type="match status" value="1"/>
</dbReference>
<evidence type="ECO:0000256" key="10">
    <source>
        <dbReference type="PROSITE-ProRule" id="PRU00357"/>
    </source>
</evidence>
<feature type="compositionally biased region" description="Basic and acidic residues" evidence="11">
    <location>
        <begin position="46"/>
        <end position="58"/>
    </location>
</feature>
<dbReference type="PROSITE" id="PS51017">
    <property type="entry name" value="CCT"/>
    <property type="match status" value="1"/>
</dbReference>
<evidence type="ECO:0000256" key="2">
    <source>
        <dbReference type="ARBA" id="ARBA00022723"/>
    </source>
</evidence>
<feature type="region of interest" description="Disordered" evidence="11">
    <location>
        <begin position="1"/>
        <end position="81"/>
    </location>
</feature>
<dbReference type="GO" id="GO:0006355">
    <property type="term" value="P:regulation of DNA-templated transcription"/>
    <property type="evidence" value="ECO:0007669"/>
    <property type="project" value="InterPro"/>
</dbReference>
<gene>
    <name evidence="14" type="ORF">AQUCO_00700523v1</name>
</gene>
<keyword evidence="7" id="KW-0010">Activator</keyword>
<dbReference type="GO" id="GO:0005634">
    <property type="term" value="C:nucleus"/>
    <property type="evidence" value="ECO:0007669"/>
    <property type="project" value="UniProtKB-SubCell"/>
</dbReference>
<dbReference type="STRING" id="218851.A0A2G5EKI8"/>
<feature type="compositionally biased region" description="Polar residues" evidence="11">
    <location>
        <begin position="69"/>
        <end position="79"/>
    </location>
</feature>
<dbReference type="OrthoDB" id="2162994at2759"/>
<dbReference type="PROSITE" id="PS51320">
    <property type="entry name" value="TIFY"/>
    <property type="match status" value="1"/>
</dbReference>
<feature type="domain" description="CCT" evidence="12">
    <location>
        <begin position="156"/>
        <end position="187"/>
    </location>
</feature>
<evidence type="ECO:0000256" key="4">
    <source>
        <dbReference type="ARBA" id="ARBA00022833"/>
    </source>
</evidence>
<evidence type="ECO:0000256" key="9">
    <source>
        <dbReference type="ARBA" id="ARBA00023242"/>
    </source>
</evidence>
<reference evidence="14 15" key="1">
    <citation type="submission" date="2017-09" db="EMBL/GenBank/DDBJ databases">
        <title>WGS assembly of Aquilegia coerulea Goldsmith.</title>
        <authorList>
            <person name="Hodges S."/>
            <person name="Kramer E."/>
            <person name="Nordborg M."/>
            <person name="Tomkins J."/>
            <person name="Borevitz J."/>
            <person name="Derieg N."/>
            <person name="Yan J."/>
            <person name="Mihaltcheva S."/>
            <person name="Hayes R.D."/>
            <person name="Rokhsar D."/>
        </authorList>
    </citation>
    <scope>NUCLEOTIDE SEQUENCE [LARGE SCALE GENOMIC DNA]</scope>
    <source>
        <strain evidence="15">cv. Goldsmith</strain>
    </source>
</reference>
<sequence>MASTDGDGVVRTAGSENSQPSVVQPAPVIQIDGNNGRNDVVGVSGSKEKEKNVEEVRLKSKRPRDHNFASKSRTTGQERPSSDFIVATNSRTSELTLSFEGKVYVFNGVAFEKVQVVLSYLGGNDTAITVPVTDPSFHQNTMGLVNIPQQLNLSRRIASVIRFREKRKERGFDKRTRYTTQKDISQR</sequence>
<organism evidence="14 15">
    <name type="scientific">Aquilegia coerulea</name>
    <name type="common">Rocky mountain columbine</name>
    <dbReference type="NCBI Taxonomy" id="218851"/>
    <lineage>
        <taxon>Eukaryota</taxon>
        <taxon>Viridiplantae</taxon>
        <taxon>Streptophyta</taxon>
        <taxon>Embryophyta</taxon>
        <taxon>Tracheophyta</taxon>
        <taxon>Spermatophyta</taxon>
        <taxon>Magnoliopsida</taxon>
        <taxon>Ranunculales</taxon>
        <taxon>Ranunculaceae</taxon>
        <taxon>Thalictroideae</taxon>
        <taxon>Aquilegia</taxon>
    </lineage>
</organism>
<dbReference type="GO" id="GO:0003677">
    <property type="term" value="F:DNA binding"/>
    <property type="evidence" value="ECO:0007669"/>
    <property type="project" value="UniProtKB-KW"/>
</dbReference>
<dbReference type="InterPro" id="IPR010402">
    <property type="entry name" value="CCT_domain"/>
</dbReference>
<dbReference type="InterPro" id="IPR045280">
    <property type="entry name" value="TIFY-like"/>
</dbReference>
<evidence type="ECO:0000259" key="12">
    <source>
        <dbReference type="PROSITE" id="PS51017"/>
    </source>
</evidence>
<evidence type="ECO:0000256" key="3">
    <source>
        <dbReference type="ARBA" id="ARBA00022771"/>
    </source>
</evidence>
<dbReference type="GO" id="GO:0008270">
    <property type="term" value="F:zinc ion binding"/>
    <property type="evidence" value="ECO:0007669"/>
    <property type="project" value="UniProtKB-KW"/>
</dbReference>
<keyword evidence="3" id="KW-0863">Zinc-finger</keyword>
<evidence type="ECO:0000256" key="7">
    <source>
        <dbReference type="ARBA" id="ARBA00023159"/>
    </source>
</evidence>
<evidence type="ECO:0000256" key="8">
    <source>
        <dbReference type="ARBA" id="ARBA00023163"/>
    </source>
</evidence>
<dbReference type="PANTHER" id="PTHR46125:SF7">
    <property type="entry name" value="GATA TRANSCRIPTION FACTOR 19-LIKE ISOFORM X1"/>
    <property type="match status" value="1"/>
</dbReference>
<accession>A0A2G5EKI8</accession>
<evidence type="ECO:0000256" key="5">
    <source>
        <dbReference type="ARBA" id="ARBA00023015"/>
    </source>
</evidence>
<keyword evidence="15" id="KW-1185">Reference proteome</keyword>
<keyword evidence="4" id="KW-0862">Zinc</keyword>
<evidence type="ECO:0000313" key="14">
    <source>
        <dbReference type="EMBL" id="PIA56230.1"/>
    </source>
</evidence>
<feature type="domain" description="Tify" evidence="13">
    <location>
        <begin position="88"/>
        <end position="123"/>
    </location>
</feature>
<evidence type="ECO:0000256" key="1">
    <source>
        <dbReference type="ARBA" id="ARBA00004123"/>
    </source>
</evidence>
<evidence type="ECO:0008006" key="16">
    <source>
        <dbReference type="Google" id="ProtNLM"/>
    </source>
</evidence>
<dbReference type="AlphaFoldDB" id="A0A2G5EKI8"/>
<keyword evidence="6" id="KW-0238">DNA-binding</keyword>
<keyword evidence="2" id="KW-0479">Metal-binding</keyword>
<proteinExistence type="predicted"/>
<dbReference type="Proteomes" id="UP000230069">
    <property type="component" value="Unassembled WGS sequence"/>
</dbReference>
<dbReference type="PANTHER" id="PTHR46125">
    <property type="entry name" value="GATA TRANSCRIPTION FACTOR 28"/>
    <property type="match status" value="1"/>
</dbReference>
<evidence type="ECO:0000256" key="11">
    <source>
        <dbReference type="SAM" id="MobiDB-lite"/>
    </source>
</evidence>
<name>A0A2G5EKI8_AQUCA</name>
<evidence type="ECO:0000313" key="15">
    <source>
        <dbReference type="Proteomes" id="UP000230069"/>
    </source>
</evidence>
<dbReference type="EMBL" id="KZ305024">
    <property type="protein sequence ID" value="PIA56230.1"/>
    <property type="molecule type" value="Genomic_DNA"/>
</dbReference>
<keyword evidence="9 10" id="KW-0539">Nucleus</keyword>
<evidence type="ECO:0000256" key="6">
    <source>
        <dbReference type="ARBA" id="ARBA00023125"/>
    </source>
</evidence>
<keyword evidence="5" id="KW-0805">Transcription regulation</keyword>
<evidence type="ECO:0000259" key="13">
    <source>
        <dbReference type="PROSITE" id="PS51320"/>
    </source>
</evidence>
<dbReference type="SMART" id="SM00979">
    <property type="entry name" value="TIFY"/>
    <property type="match status" value="1"/>
</dbReference>
<protein>
    <recommendedName>
        <fullName evidence="16">Tify domain-containing protein</fullName>
    </recommendedName>
</protein>
<keyword evidence="8" id="KW-0804">Transcription</keyword>